<dbReference type="Proteomes" id="UP001432322">
    <property type="component" value="Unassembled WGS sequence"/>
</dbReference>
<dbReference type="AlphaFoldDB" id="A0AAV5VRJ8"/>
<sequence>LRESEIIDSQAVVDRVTVFLLTDAELSIHRKLLLSEKYSLQILKEEMLSLYGDKENLIELSKSVEFDQLSPEMIRSLFIKFFLKAHFKFITTGVNVRCDKHFFS</sequence>
<protein>
    <submittedName>
        <fullName evidence="1">Uncharacterized protein</fullName>
    </submittedName>
</protein>
<evidence type="ECO:0000313" key="1">
    <source>
        <dbReference type="EMBL" id="GMT20963.1"/>
    </source>
</evidence>
<feature type="non-terminal residue" evidence="1">
    <location>
        <position position="1"/>
    </location>
</feature>
<organism evidence="1 2">
    <name type="scientific">Pristionchus fissidentatus</name>
    <dbReference type="NCBI Taxonomy" id="1538716"/>
    <lineage>
        <taxon>Eukaryota</taxon>
        <taxon>Metazoa</taxon>
        <taxon>Ecdysozoa</taxon>
        <taxon>Nematoda</taxon>
        <taxon>Chromadorea</taxon>
        <taxon>Rhabditida</taxon>
        <taxon>Rhabditina</taxon>
        <taxon>Diplogasteromorpha</taxon>
        <taxon>Diplogasteroidea</taxon>
        <taxon>Neodiplogasteridae</taxon>
        <taxon>Pristionchus</taxon>
    </lineage>
</organism>
<reference evidence="1" key="1">
    <citation type="submission" date="2023-10" db="EMBL/GenBank/DDBJ databases">
        <title>Genome assembly of Pristionchus species.</title>
        <authorList>
            <person name="Yoshida K."/>
            <person name="Sommer R.J."/>
        </authorList>
    </citation>
    <scope>NUCLEOTIDE SEQUENCE</scope>
    <source>
        <strain evidence="1">RS5133</strain>
    </source>
</reference>
<accession>A0AAV5VRJ8</accession>
<dbReference type="EMBL" id="BTSY01000003">
    <property type="protein sequence ID" value="GMT20963.1"/>
    <property type="molecule type" value="Genomic_DNA"/>
</dbReference>
<evidence type="ECO:0000313" key="2">
    <source>
        <dbReference type="Proteomes" id="UP001432322"/>
    </source>
</evidence>
<gene>
    <name evidence="1" type="ORF">PFISCL1PPCAC_12252</name>
</gene>
<comment type="caution">
    <text evidence="1">The sequence shown here is derived from an EMBL/GenBank/DDBJ whole genome shotgun (WGS) entry which is preliminary data.</text>
</comment>
<dbReference type="PANTHER" id="PTHR22744">
    <property type="entry name" value="HELIX LOOP HELIX PROTEIN 21-RELATED"/>
    <property type="match status" value="1"/>
</dbReference>
<proteinExistence type="predicted"/>
<name>A0AAV5VRJ8_9BILA</name>
<keyword evidence="2" id="KW-1185">Reference proteome</keyword>
<dbReference type="PANTHER" id="PTHR22744:SF14">
    <property type="entry name" value="BTB DOMAIN-CONTAINING PROTEIN-RELATED"/>
    <property type="match status" value="1"/>
</dbReference>